<organism evidence="12 13">
    <name type="scientific">Clytia hemisphaerica</name>
    <dbReference type="NCBI Taxonomy" id="252671"/>
    <lineage>
        <taxon>Eukaryota</taxon>
        <taxon>Metazoa</taxon>
        <taxon>Cnidaria</taxon>
        <taxon>Hydrozoa</taxon>
        <taxon>Hydroidolina</taxon>
        <taxon>Leptothecata</taxon>
        <taxon>Obeliida</taxon>
        <taxon>Clytiidae</taxon>
        <taxon>Clytia</taxon>
    </lineage>
</organism>
<dbReference type="GeneID" id="136822727"/>
<dbReference type="PANTHER" id="PTHR24247:SF202">
    <property type="entry name" value="5-HYDROXYTRYPTAMINE RECEPTOR 1"/>
    <property type="match status" value="1"/>
</dbReference>
<dbReference type="Gene3D" id="1.20.1070.10">
    <property type="entry name" value="Rhodopsin 7-helix transmembrane proteins"/>
    <property type="match status" value="1"/>
</dbReference>
<keyword evidence="6 10" id="KW-0472">Membrane</keyword>
<dbReference type="RefSeq" id="XP_066935106.1">
    <property type="nucleotide sequence ID" value="XM_067079005.1"/>
</dbReference>
<dbReference type="AlphaFoldDB" id="A0A7M5VCA5"/>
<evidence type="ECO:0000256" key="2">
    <source>
        <dbReference type="ARBA" id="ARBA00022475"/>
    </source>
</evidence>
<evidence type="ECO:0000256" key="10">
    <source>
        <dbReference type="SAM" id="Phobius"/>
    </source>
</evidence>
<feature type="transmembrane region" description="Helical" evidence="10">
    <location>
        <begin position="156"/>
        <end position="181"/>
    </location>
</feature>
<comment type="subcellular location">
    <subcellularLocation>
        <location evidence="1">Cell membrane</location>
        <topology evidence="1">Multi-pass membrane protein</topology>
    </subcellularLocation>
</comment>
<keyword evidence="13" id="KW-1185">Reference proteome</keyword>
<evidence type="ECO:0000313" key="13">
    <source>
        <dbReference type="Proteomes" id="UP000594262"/>
    </source>
</evidence>
<dbReference type="GO" id="GO:0005886">
    <property type="term" value="C:plasma membrane"/>
    <property type="evidence" value="ECO:0007669"/>
    <property type="project" value="UniProtKB-SubCell"/>
</dbReference>
<evidence type="ECO:0000256" key="8">
    <source>
        <dbReference type="ARBA" id="ARBA00023224"/>
    </source>
</evidence>
<proteinExistence type="predicted"/>
<dbReference type="Proteomes" id="UP000594262">
    <property type="component" value="Unplaced"/>
</dbReference>
<feature type="domain" description="G-protein coupled receptors family 1 profile" evidence="11">
    <location>
        <begin position="135"/>
        <end position="392"/>
    </location>
</feature>
<dbReference type="PROSITE" id="PS50262">
    <property type="entry name" value="G_PROTEIN_RECEP_F1_2"/>
    <property type="match status" value="1"/>
</dbReference>
<evidence type="ECO:0000256" key="4">
    <source>
        <dbReference type="ARBA" id="ARBA00022989"/>
    </source>
</evidence>
<dbReference type="GO" id="GO:0030594">
    <property type="term" value="F:neurotransmitter receptor activity"/>
    <property type="evidence" value="ECO:0007669"/>
    <property type="project" value="TreeGrafter"/>
</dbReference>
<dbReference type="PANTHER" id="PTHR24247">
    <property type="entry name" value="5-HYDROXYTRYPTAMINE RECEPTOR"/>
    <property type="match status" value="1"/>
</dbReference>
<evidence type="ECO:0000256" key="7">
    <source>
        <dbReference type="ARBA" id="ARBA00023170"/>
    </source>
</evidence>
<dbReference type="GO" id="GO:0007268">
    <property type="term" value="P:chemical synaptic transmission"/>
    <property type="evidence" value="ECO:0007669"/>
    <property type="project" value="TreeGrafter"/>
</dbReference>
<evidence type="ECO:0000256" key="9">
    <source>
        <dbReference type="SAM" id="MobiDB-lite"/>
    </source>
</evidence>
<keyword evidence="7" id="KW-0675">Receptor</keyword>
<keyword evidence="2" id="KW-1003">Cell membrane</keyword>
<feature type="transmembrane region" description="Helical" evidence="10">
    <location>
        <begin position="119"/>
        <end position="144"/>
    </location>
</feature>
<dbReference type="GO" id="GO:0045202">
    <property type="term" value="C:synapse"/>
    <property type="evidence" value="ECO:0007669"/>
    <property type="project" value="GOC"/>
</dbReference>
<keyword evidence="5" id="KW-0297">G-protein coupled receptor</keyword>
<evidence type="ECO:0000313" key="12">
    <source>
        <dbReference type="EnsemblMetazoa" id="CLYHEMP010109.2"/>
    </source>
</evidence>
<dbReference type="PRINTS" id="PR00237">
    <property type="entry name" value="GPCRRHODOPSN"/>
</dbReference>
<dbReference type="GO" id="GO:0004993">
    <property type="term" value="F:G protein-coupled serotonin receptor activity"/>
    <property type="evidence" value="ECO:0007669"/>
    <property type="project" value="TreeGrafter"/>
</dbReference>
<feature type="transmembrane region" description="Helical" evidence="10">
    <location>
        <begin position="337"/>
        <end position="355"/>
    </location>
</feature>
<name>A0A7M5VCA5_9CNID</name>
<sequence>MNVTSCNDIMKMVQPSGTVSADLIHVILPNICGIIDSINASMVTFEERIFYDHCCDPIPFMILNKTVNINNETHPEQLISDVCNYMHHNRNQQEEALYQEICLNSSTNNSSVLNPAWRLLTFIILSLLSPIGFFANVLILMTVYKIKHLRNTTGYFICNLAVSDLLVIFQMLLFVTMYTSGAMSEASPRVQSFFFPTIDVVIGSASLLHVTAVTMERGIAVSMPLRYPRYLNERTANRTIVGIWIYCLVLLVMGLLRIPIVSDVYNSVFFFIAATLSFFIPCILVLVSYGFILVSALKNMKMEKKISKVIVVISMMDQENLEKVASMRPARFREIKIAFNVAIMTVPFVCGWGYFMTCNTYEIVAGKDITGFQNWLIPFVPFVISCLNPLTYLMFTRSLRKSSLMLLSRSKLCKKLTQSFIRRESELTSMSFVINDRSSNSMVETASRRHSENLLDGDGKKETTNESPEKQTLIEREDLDKGVNV</sequence>
<reference evidence="12" key="1">
    <citation type="submission" date="2021-01" db="UniProtKB">
        <authorList>
            <consortium name="EnsemblMetazoa"/>
        </authorList>
    </citation>
    <scope>IDENTIFICATION</scope>
</reference>
<keyword evidence="4 10" id="KW-1133">Transmembrane helix</keyword>
<evidence type="ECO:0000256" key="1">
    <source>
        <dbReference type="ARBA" id="ARBA00004651"/>
    </source>
</evidence>
<dbReference type="OrthoDB" id="5959563at2759"/>
<feature type="transmembrane region" description="Helical" evidence="10">
    <location>
        <begin position="375"/>
        <end position="395"/>
    </location>
</feature>
<feature type="transmembrane region" description="Helical" evidence="10">
    <location>
        <begin position="236"/>
        <end position="256"/>
    </location>
</feature>
<feature type="compositionally biased region" description="Basic and acidic residues" evidence="9">
    <location>
        <begin position="446"/>
        <end position="485"/>
    </location>
</feature>
<dbReference type="SUPFAM" id="SSF81321">
    <property type="entry name" value="Family A G protein-coupled receptor-like"/>
    <property type="match status" value="1"/>
</dbReference>
<feature type="region of interest" description="Disordered" evidence="9">
    <location>
        <begin position="443"/>
        <end position="485"/>
    </location>
</feature>
<protein>
    <recommendedName>
        <fullName evidence="11">G-protein coupled receptors family 1 profile domain-containing protein</fullName>
    </recommendedName>
</protein>
<dbReference type="InterPro" id="IPR017452">
    <property type="entry name" value="GPCR_Rhodpsn_7TM"/>
</dbReference>
<accession>A0A7M5VCA5</accession>
<evidence type="ECO:0000259" key="11">
    <source>
        <dbReference type="PROSITE" id="PS50262"/>
    </source>
</evidence>
<evidence type="ECO:0000256" key="3">
    <source>
        <dbReference type="ARBA" id="ARBA00022692"/>
    </source>
</evidence>
<evidence type="ECO:0000256" key="5">
    <source>
        <dbReference type="ARBA" id="ARBA00023040"/>
    </source>
</evidence>
<dbReference type="Pfam" id="PF00001">
    <property type="entry name" value="7tm_1"/>
    <property type="match status" value="1"/>
</dbReference>
<evidence type="ECO:0000256" key="6">
    <source>
        <dbReference type="ARBA" id="ARBA00023136"/>
    </source>
</evidence>
<dbReference type="InterPro" id="IPR000276">
    <property type="entry name" value="GPCR_Rhodpsn"/>
</dbReference>
<dbReference type="GO" id="GO:0007187">
    <property type="term" value="P:G protein-coupled receptor signaling pathway, coupled to cyclic nucleotide second messenger"/>
    <property type="evidence" value="ECO:0007669"/>
    <property type="project" value="TreeGrafter"/>
</dbReference>
<dbReference type="GO" id="GO:0030425">
    <property type="term" value="C:dendrite"/>
    <property type="evidence" value="ECO:0007669"/>
    <property type="project" value="TreeGrafter"/>
</dbReference>
<keyword evidence="8" id="KW-0807">Transducer</keyword>
<feature type="transmembrane region" description="Helical" evidence="10">
    <location>
        <begin position="193"/>
        <end position="215"/>
    </location>
</feature>
<feature type="transmembrane region" description="Helical" evidence="10">
    <location>
        <begin position="268"/>
        <end position="297"/>
    </location>
</feature>
<keyword evidence="3 10" id="KW-0812">Transmembrane</keyword>
<dbReference type="EnsemblMetazoa" id="CLYHEMT010109.2">
    <property type="protein sequence ID" value="CLYHEMP010109.2"/>
    <property type="gene ID" value="CLYHEMG010109"/>
</dbReference>